<dbReference type="EMBL" id="VSKM01000004">
    <property type="protein sequence ID" value="TYB76588.1"/>
    <property type="molecule type" value="Genomic_DNA"/>
</dbReference>
<sequence length="218" mass="25038">MRNVGIIGMGPRGGYALERLIIELAKENALTDIQIALFETTGNFGNGAIYDLEQNPSNWINITERILELDQRKAINTKTLYIKSFLSYNFDDIISLRMDKDGNLKWARNINKRQTGLSNSFYTSIPVGEDFYFFINCSDKIKKLSANRIAFRQTNAKKSNLFMVKINKDGDFDYKKLIDNKESKVYYKVTNGNGNVNNQTVILIGKRKNKTRILKLKI</sequence>
<dbReference type="InterPro" id="IPR038732">
    <property type="entry name" value="HpyO/CreE_NAD-binding"/>
</dbReference>
<evidence type="ECO:0000313" key="2">
    <source>
        <dbReference type="EMBL" id="TYB76588.1"/>
    </source>
</evidence>
<protein>
    <submittedName>
        <fullName evidence="2">FAD/NAD(P)-binding protein</fullName>
    </submittedName>
</protein>
<evidence type="ECO:0000313" key="3">
    <source>
        <dbReference type="Proteomes" id="UP000323324"/>
    </source>
</evidence>
<dbReference type="Pfam" id="PF13454">
    <property type="entry name" value="NAD_binding_9"/>
    <property type="match status" value="1"/>
</dbReference>
<comment type="caution">
    <text evidence="2">The sequence shown here is derived from an EMBL/GenBank/DDBJ whole genome shotgun (WGS) entry which is preliminary data.</text>
</comment>
<reference evidence="2 3" key="1">
    <citation type="submission" date="2019-08" db="EMBL/GenBank/DDBJ databases">
        <title>Genomes of Antarctic Bizionia species.</title>
        <authorList>
            <person name="Bowman J.P."/>
        </authorList>
    </citation>
    <scope>NUCLEOTIDE SEQUENCE [LARGE SCALE GENOMIC DNA]</scope>
    <source>
        <strain evidence="2 3">HFD</strain>
    </source>
</reference>
<proteinExistence type="predicted"/>
<gene>
    <name evidence="2" type="ORF">ES676_04370</name>
</gene>
<accession>A0A8H2QJS0</accession>
<dbReference type="Proteomes" id="UP000323324">
    <property type="component" value="Unassembled WGS sequence"/>
</dbReference>
<keyword evidence="3" id="KW-1185">Reference proteome</keyword>
<feature type="domain" description="FAD-dependent urate hydroxylase HpyO/Asp monooxygenase CreE-like FAD/NAD(P)-binding" evidence="1">
    <location>
        <begin position="6"/>
        <end position="73"/>
    </location>
</feature>
<organism evidence="2 3">
    <name type="scientific">Bizionia saleffrena</name>
    <dbReference type="NCBI Taxonomy" id="291189"/>
    <lineage>
        <taxon>Bacteria</taxon>
        <taxon>Pseudomonadati</taxon>
        <taxon>Bacteroidota</taxon>
        <taxon>Flavobacteriia</taxon>
        <taxon>Flavobacteriales</taxon>
        <taxon>Flavobacteriaceae</taxon>
        <taxon>Bizionia</taxon>
    </lineage>
</organism>
<dbReference type="AlphaFoldDB" id="A0A8H2QJS0"/>
<name>A0A8H2QJS0_9FLAO</name>
<evidence type="ECO:0000259" key="1">
    <source>
        <dbReference type="Pfam" id="PF13454"/>
    </source>
</evidence>
<dbReference type="RefSeq" id="WP_148368825.1">
    <property type="nucleotide sequence ID" value="NZ_VSKM01000004.1"/>
</dbReference>